<keyword evidence="3" id="KW-1185">Reference proteome</keyword>
<feature type="transmembrane region" description="Helical" evidence="1">
    <location>
        <begin position="33"/>
        <end position="53"/>
    </location>
</feature>
<feature type="transmembrane region" description="Helical" evidence="1">
    <location>
        <begin position="475"/>
        <end position="496"/>
    </location>
</feature>
<evidence type="ECO:0000313" key="3">
    <source>
        <dbReference type="Proteomes" id="UP000466024"/>
    </source>
</evidence>
<dbReference type="AlphaFoldDB" id="A0A640WAV5"/>
<proteinExistence type="predicted"/>
<sequence length="518" mass="55839">MEATASRDAARPRLSIRLLNAIERFGNRLPDPFMIFVMLAATVLVASVLFALAGATVEHPGSGEVEAIRSLVSAEGIQFILDSMLDNFTGFAPLGLVLSMMLGIGLAEKLGLLETLVRHTILSAPKRLVTYTVAFTGIMMNVASDASLILLPPLAAMVYHSLGRHPVAGLALGFASAGAGFTANLLIVGTDALLSGISTEAARIVSPDMMVTPVDNWYFNCVSVFVLTIVAAVVTERVIEPRLGSYQGDVEQVASGEPANARRGLRNAGIAALVYVAAIATLLFWPNSPLRGPEGGLIPSPFLSGIIPIILFFFITVSVTWGITVGRIKRSRDVSENMAEAMRDLGSYIVLIFAASQFIAWFNWTHIGTWIAVNGADLLTAMDFTGFPVILCYVVFTACMNLLIFSGSAKWALEAPVFVPMFMQLGYHPAFVQVAYRIADSSTNIISPLNPYMIVVLTFIRKYDKNAGLGTLMSLMLPYTLAFLSTWILLLTAFYLPAGAALRPGHHDLPAVLTRTRM</sequence>
<dbReference type="Pfam" id="PF03806">
    <property type="entry name" value="ABG_transport"/>
    <property type="match status" value="1"/>
</dbReference>
<accession>A0A640WAV5</accession>
<dbReference type="PANTHER" id="PTHR30282">
    <property type="entry name" value="P-AMINOBENZOYL GLUTAMATE TRANSPORTER"/>
    <property type="match status" value="1"/>
</dbReference>
<keyword evidence="1" id="KW-0472">Membrane</keyword>
<dbReference type="Proteomes" id="UP000466024">
    <property type="component" value="Unassembled WGS sequence"/>
</dbReference>
<dbReference type="GO" id="GO:0015558">
    <property type="term" value="F:secondary active p-aminobenzoyl-glutamate transmembrane transporter activity"/>
    <property type="evidence" value="ECO:0007669"/>
    <property type="project" value="InterPro"/>
</dbReference>
<gene>
    <name evidence="2" type="ORF">F0A16_13700</name>
</gene>
<evidence type="ECO:0000256" key="1">
    <source>
        <dbReference type="SAM" id="Phobius"/>
    </source>
</evidence>
<dbReference type="PANTHER" id="PTHR30282:SF0">
    <property type="entry name" value="P-AMINOBENZOYL-GLUTAMATE TRANSPORT PROTEIN"/>
    <property type="match status" value="1"/>
</dbReference>
<organism evidence="2 3">
    <name type="scientific">Salinicola corii</name>
    <dbReference type="NCBI Taxonomy" id="2606937"/>
    <lineage>
        <taxon>Bacteria</taxon>
        <taxon>Pseudomonadati</taxon>
        <taxon>Pseudomonadota</taxon>
        <taxon>Gammaproteobacteria</taxon>
        <taxon>Oceanospirillales</taxon>
        <taxon>Halomonadaceae</taxon>
        <taxon>Salinicola</taxon>
    </lineage>
</organism>
<name>A0A640WAV5_9GAMM</name>
<feature type="transmembrane region" description="Helical" evidence="1">
    <location>
        <begin position="268"/>
        <end position="285"/>
    </location>
</feature>
<protein>
    <submittedName>
        <fullName evidence="2">AbgT family transporter</fullName>
    </submittedName>
</protein>
<feature type="transmembrane region" description="Helical" evidence="1">
    <location>
        <begin position="384"/>
        <end position="405"/>
    </location>
</feature>
<comment type="caution">
    <text evidence="2">The sequence shown here is derived from an EMBL/GenBank/DDBJ whole genome shotgun (WGS) entry which is preliminary data.</text>
</comment>
<keyword evidence="1" id="KW-1133">Transmembrane helix</keyword>
<dbReference type="EMBL" id="VTPX01000007">
    <property type="protein sequence ID" value="KAA0017593.1"/>
    <property type="molecule type" value="Genomic_DNA"/>
</dbReference>
<dbReference type="RefSeq" id="WP_149435957.1">
    <property type="nucleotide sequence ID" value="NZ_VTPX01000007.1"/>
</dbReference>
<feature type="transmembrane region" description="Helical" evidence="1">
    <location>
        <begin position="128"/>
        <end position="151"/>
    </location>
</feature>
<feature type="transmembrane region" description="Helical" evidence="1">
    <location>
        <begin position="88"/>
        <end position="107"/>
    </location>
</feature>
<dbReference type="InterPro" id="IPR004697">
    <property type="entry name" value="AbgT"/>
</dbReference>
<keyword evidence="1" id="KW-0812">Transmembrane</keyword>
<reference evidence="2 3" key="1">
    <citation type="submission" date="2019-08" db="EMBL/GenBank/DDBJ databases">
        <title>Bioinformatics analysis of the strain L3 and L5.</title>
        <authorList>
            <person name="Li X."/>
        </authorList>
    </citation>
    <scope>NUCLEOTIDE SEQUENCE [LARGE SCALE GENOMIC DNA]</scope>
    <source>
        <strain evidence="2 3">L3</strain>
    </source>
</reference>
<evidence type="ECO:0000313" key="2">
    <source>
        <dbReference type="EMBL" id="KAA0017593.1"/>
    </source>
</evidence>
<dbReference type="GO" id="GO:1902604">
    <property type="term" value="P:p-aminobenzoyl-glutamate transmembrane transport"/>
    <property type="evidence" value="ECO:0007669"/>
    <property type="project" value="InterPro"/>
</dbReference>
<feature type="transmembrane region" description="Helical" evidence="1">
    <location>
        <begin position="305"/>
        <end position="324"/>
    </location>
</feature>
<feature type="transmembrane region" description="Helical" evidence="1">
    <location>
        <begin position="345"/>
        <end position="364"/>
    </location>
</feature>